<dbReference type="EMBL" id="ASSP01000018">
    <property type="protein sequence ID" value="EOS11363.1"/>
    <property type="molecule type" value="Genomic_DNA"/>
</dbReference>
<dbReference type="AlphaFoldDB" id="R9I507"/>
<comment type="caution">
    <text evidence="1">The sequence shown here is derived from an EMBL/GenBank/DDBJ whole genome shotgun (WGS) entry which is preliminary data.</text>
</comment>
<sequence>MAGSELVYWCCRYGVGSGTLADEAHDRVDCFEIQNAIPKEVPAEEGVLACTWRDD</sequence>
<dbReference type="Proteomes" id="UP000014200">
    <property type="component" value="Unassembled WGS sequence"/>
</dbReference>
<organism evidence="1 2">
    <name type="scientific">Phocaeicola sartorii</name>
    <dbReference type="NCBI Taxonomy" id="671267"/>
    <lineage>
        <taxon>Bacteria</taxon>
        <taxon>Pseudomonadati</taxon>
        <taxon>Bacteroidota</taxon>
        <taxon>Bacteroidia</taxon>
        <taxon>Bacteroidales</taxon>
        <taxon>Bacteroidaceae</taxon>
        <taxon>Phocaeicola</taxon>
    </lineage>
</organism>
<dbReference type="RefSeq" id="WP_016277404.1">
    <property type="nucleotide sequence ID" value="NZ_CAJUNV010000012.1"/>
</dbReference>
<gene>
    <name evidence="1" type="ORF">C802_03077</name>
</gene>
<accession>R9I507</accession>
<evidence type="ECO:0000313" key="2">
    <source>
        <dbReference type="Proteomes" id="UP000014200"/>
    </source>
</evidence>
<reference evidence="1 2" key="1">
    <citation type="submission" date="2013-04" db="EMBL/GenBank/DDBJ databases">
        <title>The Genome Sequence of Bacteroides massiliensis dnLKV3.</title>
        <authorList>
            <consortium name="The Broad Institute Genomics Platform"/>
            <consortium name="The Broad Institute Genome Sequencing Center for Infectious Disease"/>
            <person name="Earl A."/>
            <person name="Xavier R."/>
            <person name="Kuhn K."/>
            <person name="Stappenbeck T."/>
            <person name="Walker B."/>
            <person name="Young S."/>
            <person name="Zeng Q."/>
            <person name="Gargeya S."/>
            <person name="Fitzgerald M."/>
            <person name="Haas B."/>
            <person name="Abouelleil A."/>
            <person name="Allen A.W."/>
            <person name="Alvarado L."/>
            <person name="Arachchi H.M."/>
            <person name="Berlin A.M."/>
            <person name="Chapman S.B."/>
            <person name="Gainer-Dewar J."/>
            <person name="Goldberg J."/>
            <person name="Griggs A."/>
            <person name="Gujja S."/>
            <person name="Hansen M."/>
            <person name="Howarth C."/>
            <person name="Imamovic A."/>
            <person name="Ireland A."/>
            <person name="Larimer J."/>
            <person name="McCowan C."/>
            <person name="Murphy C."/>
            <person name="Pearson M."/>
            <person name="Poon T.W."/>
            <person name="Priest M."/>
            <person name="Roberts A."/>
            <person name="Saif S."/>
            <person name="Shea T."/>
            <person name="Sisk P."/>
            <person name="Sykes S."/>
            <person name="Wortman J."/>
            <person name="Nusbaum C."/>
            <person name="Birren B."/>
        </authorList>
    </citation>
    <scope>NUCLEOTIDE SEQUENCE [LARGE SCALE GENOMIC DNA]</scope>
    <source>
        <strain evidence="2">dnLKV3</strain>
    </source>
</reference>
<proteinExistence type="predicted"/>
<evidence type="ECO:0000313" key="1">
    <source>
        <dbReference type="EMBL" id="EOS11363.1"/>
    </source>
</evidence>
<name>R9I507_9BACT</name>
<dbReference type="GeneID" id="82152185"/>
<keyword evidence="2" id="KW-1185">Reference proteome</keyword>
<dbReference type="HOGENOM" id="CLU_3022393_0_0_10"/>
<dbReference type="PATRIC" id="fig|1235788.3.peg.3162"/>
<protein>
    <submittedName>
        <fullName evidence="1">Uncharacterized protein</fullName>
    </submittedName>
</protein>
<dbReference type="STRING" id="1235788.C802_03077"/>